<gene>
    <name evidence="1" type="ORF">IC229_08945</name>
</gene>
<reference evidence="1" key="1">
    <citation type="submission" date="2020-09" db="EMBL/GenBank/DDBJ databases">
        <authorList>
            <person name="Kim M.K."/>
        </authorList>
    </citation>
    <scope>NUCLEOTIDE SEQUENCE</scope>
    <source>
        <strain evidence="1">BT702</strain>
    </source>
</reference>
<dbReference type="EMBL" id="JACWZY010000005">
    <property type="protein sequence ID" value="MBD2700762.1"/>
    <property type="molecule type" value="Genomic_DNA"/>
</dbReference>
<evidence type="ECO:0000313" key="1">
    <source>
        <dbReference type="EMBL" id="MBD2700762.1"/>
    </source>
</evidence>
<protein>
    <submittedName>
        <fullName evidence="1">Uncharacterized protein</fullName>
    </submittedName>
</protein>
<proteinExistence type="predicted"/>
<sequence length="229" mass="24276">MEPQDIDAANQANNTTFTLEFRVDSPKKVPIHISNATANTFWGFGAVNFPGCGPAAGEIYTCRGITIRLPVGSRSGEVDPALPATVEWTGSDTPQGSINFTLNIGDGTFSRNYIVKFVQSGEPAPPPPPPPPFSIDPVQSTVVGGRIVNGRLPVLVILVAPDGKAVTGAASAFKVVSSTVRLNGVTENQNGEYTLILRGNFDRFGRIECSDVLLFGGIFKTLDPGPHPR</sequence>
<keyword evidence="2" id="KW-1185">Reference proteome</keyword>
<dbReference type="AlphaFoldDB" id="A0A926XUX8"/>
<dbReference type="RefSeq" id="WP_190886615.1">
    <property type="nucleotide sequence ID" value="NZ_JACWZY010000005.1"/>
</dbReference>
<comment type="caution">
    <text evidence="1">The sequence shown here is derived from an EMBL/GenBank/DDBJ whole genome shotgun (WGS) entry which is preliminary data.</text>
</comment>
<evidence type="ECO:0000313" key="2">
    <source>
        <dbReference type="Proteomes" id="UP000598820"/>
    </source>
</evidence>
<name>A0A926XUX8_9BACT</name>
<organism evidence="1 2">
    <name type="scientific">Spirosoma profusum</name>
    <dbReference type="NCBI Taxonomy" id="2771354"/>
    <lineage>
        <taxon>Bacteria</taxon>
        <taxon>Pseudomonadati</taxon>
        <taxon>Bacteroidota</taxon>
        <taxon>Cytophagia</taxon>
        <taxon>Cytophagales</taxon>
        <taxon>Cytophagaceae</taxon>
        <taxon>Spirosoma</taxon>
    </lineage>
</organism>
<accession>A0A926XUX8</accession>
<dbReference type="Proteomes" id="UP000598820">
    <property type="component" value="Unassembled WGS sequence"/>
</dbReference>